<proteinExistence type="predicted"/>
<dbReference type="InterPro" id="IPR020208">
    <property type="entry name" value="DUF2712"/>
</dbReference>
<gene>
    <name evidence="2" type="ORF">ACFP1L_10295</name>
</gene>
<feature type="signal peptide" evidence="1">
    <location>
        <begin position="1"/>
        <end position="29"/>
    </location>
</feature>
<keyword evidence="1" id="KW-0732">Signal</keyword>
<name>A0ABW1SKX4_9LACO</name>
<organism evidence="2 3">
    <name type="scientific">Lactiplantibacillus nangangensis</name>
    <dbReference type="NCBI Taxonomy" id="2559917"/>
    <lineage>
        <taxon>Bacteria</taxon>
        <taxon>Bacillati</taxon>
        <taxon>Bacillota</taxon>
        <taxon>Bacilli</taxon>
        <taxon>Lactobacillales</taxon>
        <taxon>Lactobacillaceae</taxon>
        <taxon>Lactiplantibacillus</taxon>
    </lineage>
</organism>
<feature type="chain" id="PRO_5046203527" evidence="1">
    <location>
        <begin position="30"/>
        <end position="141"/>
    </location>
</feature>
<dbReference type="Proteomes" id="UP001596171">
    <property type="component" value="Unassembled WGS sequence"/>
</dbReference>
<dbReference type="RefSeq" id="WP_137616439.1">
    <property type="nucleotide sequence ID" value="NZ_BJDI01000009.1"/>
</dbReference>
<keyword evidence="3" id="KW-1185">Reference proteome</keyword>
<protein>
    <submittedName>
        <fullName evidence="2">DUF2712 domain-containing protein</fullName>
    </submittedName>
</protein>
<sequence>MKALKTKTVSVCLLSILTFGVIGANTAYASNDNWGFRFGIQSNQANSRSGRRYRETTNVNNKWKVNMQRSGEGARTVTTYWLENAKGTNVSPSLHVKQGSGSYYSTAYSDASKKYVYLTAQNNNYNGSHYTVSGYWDEETN</sequence>
<dbReference type="EMBL" id="JBHSSE010000019">
    <property type="protein sequence ID" value="MFC6202260.1"/>
    <property type="molecule type" value="Genomic_DNA"/>
</dbReference>
<evidence type="ECO:0000256" key="1">
    <source>
        <dbReference type="SAM" id="SignalP"/>
    </source>
</evidence>
<dbReference type="Pfam" id="PF10916">
    <property type="entry name" value="DUF2712"/>
    <property type="match status" value="1"/>
</dbReference>
<comment type="caution">
    <text evidence="2">The sequence shown here is derived from an EMBL/GenBank/DDBJ whole genome shotgun (WGS) entry which is preliminary data.</text>
</comment>
<reference evidence="3" key="1">
    <citation type="journal article" date="2019" name="Int. J. Syst. Evol. Microbiol.">
        <title>The Global Catalogue of Microorganisms (GCM) 10K type strain sequencing project: providing services to taxonomists for standard genome sequencing and annotation.</title>
        <authorList>
            <consortium name="The Broad Institute Genomics Platform"/>
            <consortium name="The Broad Institute Genome Sequencing Center for Infectious Disease"/>
            <person name="Wu L."/>
            <person name="Ma J."/>
        </authorList>
    </citation>
    <scope>NUCLEOTIDE SEQUENCE [LARGE SCALE GENOMIC DNA]</scope>
    <source>
        <strain evidence="3">CCM 8930</strain>
    </source>
</reference>
<evidence type="ECO:0000313" key="2">
    <source>
        <dbReference type="EMBL" id="MFC6202260.1"/>
    </source>
</evidence>
<evidence type="ECO:0000313" key="3">
    <source>
        <dbReference type="Proteomes" id="UP001596171"/>
    </source>
</evidence>
<accession>A0ABW1SKX4</accession>